<organism evidence="1 2">
    <name type="scientific">Gordonia terrae</name>
    <dbReference type="NCBI Taxonomy" id="2055"/>
    <lineage>
        <taxon>Bacteria</taxon>
        <taxon>Bacillati</taxon>
        <taxon>Actinomycetota</taxon>
        <taxon>Actinomycetes</taxon>
        <taxon>Mycobacteriales</taxon>
        <taxon>Gordoniaceae</taxon>
        <taxon>Gordonia</taxon>
    </lineage>
</organism>
<proteinExistence type="predicted"/>
<protein>
    <recommendedName>
        <fullName evidence="3">DUF3263 domain-containing protein</fullName>
    </recommendedName>
</protein>
<dbReference type="EMBL" id="PKJC01000004">
    <property type="protein sequence ID" value="PKZ66064.1"/>
    <property type="molecule type" value="Genomic_DNA"/>
</dbReference>
<accession>A0A2I1RAD5</accession>
<name>A0A2I1RAD5_9ACTN</name>
<evidence type="ECO:0008006" key="3">
    <source>
        <dbReference type="Google" id="ProtNLM"/>
    </source>
</evidence>
<dbReference type="Proteomes" id="UP000234662">
    <property type="component" value="Unassembled WGS sequence"/>
</dbReference>
<evidence type="ECO:0000313" key="2">
    <source>
        <dbReference type="Proteomes" id="UP000234662"/>
    </source>
</evidence>
<reference evidence="1 2" key="1">
    <citation type="submission" date="2017-12" db="EMBL/GenBank/DDBJ databases">
        <title>Phylogenetic diversity of female urinary microbiome.</title>
        <authorList>
            <person name="Thomas-White K."/>
            <person name="Wolfe A.J."/>
        </authorList>
    </citation>
    <scope>NUCLEOTIDE SEQUENCE [LARGE SCALE GENOMIC DNA]</scope>
    <source>
        <strain evidence="1 2">UMB0777</strain>
    </source>
</reference>
<dbReference type="AlphaFoldDB" id="A0A2I1RAD5"/>
<gene>
    <name evidence="1" type="ORF">CYJ73_07930</name>
</gene>
<evidence type="ECO:0000313" key="1">
    <source>
        <dbReference type="EMBL" id="PKZ66064.1"/>
    </source>
</evidence>
<comment type="caution">
    <text evidence="1">The sequence shown here is derived from an EMBL/GenBank/DDBJ whole genome shotgun (WGS) entry which is preliminary data.</text>
</comment>
<sequence length="73" mass="8174">MSREMVQFLEQWAPFGGGDDEIFTTFGVDPTVFYSRLAHSLRADPTMAVTLDVDKLIAYCIRKAGTSRDSQGR</sequence>